<dbReference type="SMART" id="SM00320">
    <property type="entry name" value="WD40"/>
    <property type="match status" value="4"/>
</dbReference>
<dbReference type="EMBL" id="QCYY01002517">
    <property type="protein sequence ID" value="ROT69800.1"/>
    <property type="molecule type" value="Genomic_DNA"/>
</dbReference>
<sequence>MDFKYWEDGGDEYHPLEGSLLPLWKFSHDNSRNLVVSDISWSPVYPDLFAAAYTAGDICGTDGAGMLCLFTLKNPACPERTLRSPCSVMCVGFHPTRGSMLAAGWSDGTVVVYNVESVDAIRAVASTAMNGKHILPVCKVKWVHTDPGEDLSLFSVAKDGRLTQWYFGDSRLKSKDIFSFTQDFKSDKSSFEGTGTCIDFRPDNESELLVGIDTGLVIQCSVSCSSHTFIRYPAHSAPVRDVGWNKYYYKIFISCSVDWSVKVWLQDTTTPLITLDMGGSVAAASWSAFSSSVFVAVTDEGRIYVYDLHVRQSRPLCVQSVMQKRRVVMTSLSFNTYHPIILIGGEKGHLISLKLSPNLRQVNKDPRDMEEMSHKEVEMCKMERLIAVNKG</sequence>
<feature type="repeat" description="WD" evidence="11">
    <location>
        <begin position="232"/>
        <end position="264"/>
    </location>
</feature>
<dbReference type="InterPro" id="IPR050687">
    <property type="entry name" value="Dynein_IC"/>
</dbReference>
<accession>A0A3R7SPP8</accession>
<organism evidence="12 13">
    <name type="scientific">Penaeus vannamei</name>
    <name type="common">Whiteleg shrimp</name>
    <name type="synonym">Litopenaeus vannamei</name>
    <dbReference type="NCBI Taxonomy" id="6689"/>
    <lineage>
        <taxon>Eukaryota</taxon>
        <taxon>Metazoa</taxon>
        <taxon>Ecdysozoa</taxon>
        <taxon>Arthropoda</taxon>
        <taxon>Crustacea</taxon>
        <taxon>Multicrustacea</taxon>
        <taxon>Malacostraca</taxon>
        <taxon>Eumalacostraca</taxon>
        <taxon>Eucarida</taxon>
        <taxon>Decapoda</taxon>
        <taxon>Dendrobranchiata</taxon>
        <taxon>Penaeoidea</taxon>
        <taxon>Penaeidae</taxon>
        <taxon>Penaeus</taxon>
    </lineage>
</organism>
<keyword evidence="4 11" id="KW-0853">WD repeat</keyword>
<proteinExistence type="inferred from homology"/>
<protein>
    <submittedName>
        <fullName evidence="12">Putative dynein intermediate chain 2, ciliary-like isoform X3</fullName>
    </submittedName>
</protein>
<name>A0A3R7SPP8_PENVA</name>
<keyword evidence="6" id="KW-0677">Repeat</keyword>
<dbReference type="GO" id="GO:0036158">
    <property type="term" value="P:outer dynein arm assembly"/>
    <property type="evidence" value="ECO:0007669"/>
    <property type="project" value="TreeGrafter"/>
</dbReference>
<evidence type="ECO:0000256" key="1">
    <source>
        <dbReference type="ARBA" id="ARBA00004430"/>
    </source>
</evidence>
<gene>
    <name evidence="12" type="ORF">C7M84_011961</name>
</gene>
<dbReference type="InterPro" id="IPR001680">
    <property type="entry name" value="WD40_rpt"/>
</dbReference>
<evidence type="ECO:0000256" key="2">
    <source>
        <dbReference type="ARBA" id="ARBA00011059"/>
    </source>
</evidence>
<keyword evidence="10" id="KW-0966">Cell projection</keyword>
<keyword evidence="13" id="KW-1185">Reference proteome</keyword>
<evidence type="ECO:0000256" key="4">
    <source>
        <dbReference type="ARBA" id="ARBA00022574"/>
    </source>
</evidence>
<evidence type="ECO:0000256" key="7">
    <source>
        <dbReference type="ARBA" id="ARBA00023017"/>
    </source>
</evidence>
<dbReference type="InterPro" id="IPR036322">
    <property type="entry name" value="WD40_repeat_dom_sf"/>
</dbReference>
<dbReference type="GO" id="GO:0045503">
    <property type="term" value="F:dynein light chain binding"/>
    <property type="evidence" value="ECO:0007669"/>
    <property type="project" value="TreeGrafter"/>
</dbReference>
<dbReference type="PROSITE" id="PS50082">
    <property type="entry name" value="WD_REPEATS_2"/>
    <property type="match status" value="1"/>
</dbReference>
<dbReference type="GO" id="GO:0003341">
    <property type="term" value="P:cilium movement"/>
    <property type="evidence" value="ECO:0007669"/>
    <property type="project" value="TreeGrafter"/>
</dbReference>
<keyword evidence="9" id="KW-0206">Cytoskeleton</keyword>
<evidence type="ECO:0000256" key="3">
    <source>
        <dbReference type="ARBA" id="ARBA00022490"/>
    </source>
</evidence>
<dbReference type="STRING" id="6689.A0A3R7SPP8"/>
<comment type="similarity">
    <text evidence="2">Belongs to the dynein intermediate chain family.</text>
</comment>
<keyword evidence="7" id="KW-0243">Dynein</keyword>
<evidence type="ECO:0000256" key="5">
    <source>
        <dbReference type="ARBA" id="ARBA00022701"/>
    </source>
</evidence>
<evidence type="ECO:0000256" key="8">
    <source>
        <dbReference type="ARBA" id="ARBA00023175"/>
    </source>
</evidence>
<keyword evidence="5" id="KW-0493">Microtubule</keyword>
<dbReference type="Proteomes" id="UP000283509">
    <property type="component" value="Unassembled WGS sequence"/>
</dbReference>
<evidence type="ECO:0000256" key="9">
    <source>
        <dbReference type="ARBA" id="ARBA00023212"/>
    </source>
</evidence>
<evidence type="ECO:0000313" key="12">
    <source>
        <dbReference type="EMBL" id="ROT69800.1"/>
    </source>
</evidence>
<dbReference type="Pfam" id="PF00400">
    <property type="entry name" value="WD40"/>
    <property type="match status" value="2"/>
</dbReference>
<reference evidence="12 13" key="2">
    <citation type="submission" date="2019-01" db="EMBL/GenBank/DDBJ databases">
        <title>The decoding of complex shrimp genome reveals the adaptation for benthos swimmer, frequently molting mechanism and breeding impact on genome.</title>
        <authorList>
            <person name="Sun Y."/>
            <person name="Gao Y."/>
            <person name="Yu Y."/>
        </authorList>
    </citation>
    <scope>NUCLEOTIDE SEQUENCE [LARGE SCALE GENOMIC DNA]</scope>
    <source>
        <tissue evidence="12">Muscle</tissue>
    </source>
</reference>
<evidence type="ECO:0000256" key="10">
    <source>
        <dbReference type="ARBA" id="ARBA00023273"/>
    </source>
</evidence>
<dbReference type="SUPFAM" id="SSF50978">
    <property type="entry name" value="WD40 repeat-like"/>
    <property type="match status" value="1"/>
</dbReference>
<comment type="caution">
    <text evidence="12">The sequence shown here is derived from an EMBL/GenBank/DDBJ whole genome shotgun (WGS) entry which is preliminary data.</text>
</comment>
<evidence type="ECO:0000256" key="6">
    <source>
        <dbReference type="ARBA" id="ARBA00022737"/>
    </source>
</evidence>
<dbReference type="Gene3D" id="2.130.10.10">
    <property type="entry name" value="YVTN repeat-like/Quinoprotein amine dehydrogenase"/>
    <property type="match status" value="2"/>
</dbReference>
<comment type="subcellular location">
    <subcellularLocation>
        <location evidence="1">Cytoplasm</location>
        <location evidence="1">Cytoskeleton</location>
        <location evidence="1">Cilium axoneme</location>
    </subcellularLocation>
</comment>
<keyword evidence="3" id="KW-0963">Cytoplasm</keyword>
<reference evidence="12 13" key="1">
    <citation type="submission" date="2018-04" db="EMBL/GenBank/DDBJ databases">
        <authorList>
            <person name="Zhang X."/>
            <person name="Yuan J."/>
            <person name="Li F."/>
            <person name="Xiang J."/>
        </authorList>
    </citation>
    <scope>NUCLEOTIDE SEQUENCE [LARGE SCALE GENOMIC DNA]</scope>
    <source>
        <tissue evidence="12">Muscle</tissue>
    </source>
</reference>
<evidence type="ECO:0000256" key="11">
    <source>
        <dbReference type="PROSITE-ProRule" id="PRU00221"/>
    </source>
</evidence>
<dbReference type="InterPro" id="IPR015943">
    <property type="entry name" value="WD40/YVTN_repeat-like_dom_sf"/>
</dbReference>
<dbReference type="GO" id="GO:0036157">
    <property type="term" value="C:outer dynein arm"/>
    <property type="evidence" value="ECO:0007669"/>
    <property type="project" value="TreeGrafter"/>
</dbReference>
<dbReference type="GO" id="GO:0005874">
    <property type="term" value="C:microtubule"/>
    <property type="evidence" value="ECO:0007669"/>
    <property type="project" value="UniProtKB-KW"/>
</dbReference>
<dbReference type="OrthoDB" id="6372332at2759"/>
<keyword evidence="8" id="KW-0505">Motor protein</keyword>
<dbReference type="AlphaFoldDB" id="A0A3R7SPP8"/>
<dbReference type="PANTHER" id="PTHR12442:SF11">
    <property type="entry name" value="DYNEIN AXONEMAL INTERMEDIATE CHAIN 1"/>
    <property type="match status" value="1"/>
</dbReference>
<dbReference type="GO" id="GO:0045504">
    <property type="term" value="F:dynein heavy chain binding"/>
    <property type="evidence" value="ECO:0007669"/>
    <property type="project" value="TreeGrafter"/>
</dbReference>
<evidence type="ECO:0000313" key="13">
    <source>
        <dbReference type="Proteomes" id="UP000283509"/>
    </source>
</evidence>
<dbReference type="PANTHER" id="PTHR12442">
    <property type="entry name" value="DYNEIN INTERMEDIATE CHAIN"/>
    <property type="match status" value="1"/>
</dbReference>